<proteinExistence type="predicted"/>
<comment type="caution">
    <text evidence="1">The sequence shown here is derived from an EMBL/GenBank/DDBJ whole genome shotgun (WGS) entry which is preliminary data.</text>
</comment>
<sequence length="111" mass="12449">MIKIKFRCNWFSPPSHVKLPSCSEIESPTEQQDGRRSTFVVARTYRCLLQRPLLSPVLTRRQALQGMTLAGRLCSHVQPLLQKTQRQGRAGLSVLGLERCGATPCGGQWLD</sequence>
<evidence type="ECO:0000313" key="2">
    <source>
        <dbReference type="Proteomes" id="UP001066276"/>
    </source>
</evidence>
<protein>
    <submittedName>
        <fullName evidence="1">Uncharacterized protein</fullName>
    </submittedName>
</protein>
<dbReference type="Proteomes" id="UP001066276">
    <property type="component" value="Chromosome 8"/>
</dbReference>
<keyword evidence="2" id="KW-1185">Reference proteome</keyword>
<dbReference type="AlphaFoldDB" id="A0AAV7NHH7"/>
<evidence type="ECO:0000313" key="1">
    <source>
        <dbReference type="EMBL" id="KAJ1115515.1"/>
    </source>
</evidence>
<name>A0AAV7NHH7_PLEWA</name>
<reference evidence="1" key="1">
    <citation type="journal article" date="2022" name="bioRxiv">
        <title>Sequencing and chromosome-scale assembly of the giantPleurodeles waltlgenome.</title>
        <authorList>
            <person name="Brown T."/>
            <person name="Elewa A."/>
            <person name="Iarovenko S."/>
            <person name="Subramanian E."/>
            <person name="Araus A.J."/>
            <person name="Petzold A."/>
            <person name="Susuki M."/>
            <person name="Suzuki K.-i.T."/>
            <person name="Hayashi T."/>
            <person name="Toyoda A."/>
            <person name="Oliveira C."/>
            <person name="Osipova E."/>
            <person name="Leigh N.D."/>
            <person name="Simon A."/>
            <person name="Yun M.H."/>
        </authorList>
    </citation>
    <scope>NUCLEOTIDE SEQUENCE</scope>
    <source>
        <strain evidence="1">20211129_DDA</strain>
        <tissue evidence="1">Liver</tissue>
    </source>
</reference>
<accession>A0AAV7NHH7</accession>
<organism evidence="1 2">
    <name type="scientific">Pleurodeles waltl</name>
    <name type="common">Iberian ribbed newt</name>
    <dbReference type="NCBI Taxonomy" id="8319"/>
    <lineage>
        <taxon>Eukaryota</taxon>
        <taxon>Metazoa</taxon>
        <taxon>Chordata</taxon>
        <taxon>Craniata</taxon>
        <taxon>Vertebrata</taxon>
        <taxon>Euteleostomi</taxon>
        <taxon>Amphibia</taxon>
        <taxon>Batrachia</taxon>
        <taxon>Caudata</taxon>
        <taxon>Salamandroidea</taxon>
        <taxon>Salamandridae</taxon>
        <taxon>Pleurodelinae</taxon>
        <taxon>Pleurodeles</taxon>
    </lineage>
</organism>
<gene>
    <name evidence="1" type="ORF">NDU88_003739</name>
</gene>
<dbReference type="EMBL" id="JANPWB010000012">
    <property type="protein sequence ID" value="KAJ1115515.1"/>
    <property type="molecule type" value="Genomic_DNA"/>
</dbReference>